<keyword evidence="2" id="KW-1185">Reference proteome</keyword>
<organism evidence="1 2">
    <name type="scientific">Allacma fusca</name>
    <dbReference type="NCBI Taxonomy" id="39272"/>
    <lineage>
        <taxon>Eukaryota</taxon>
        <taxon>Metazoa</taxon>
        <taxon>Ecdysozoa</taxon>
        <taxon>Arthropoda</taxon>
        <taxon>Hexapoda</taxon>
        <taxon>Collembola</taxon>
        <taxon>Symphypleona</taxon>
        <taxon>Sminthuridae</taxon>
        <taxon>Allacma</taxon>
    </lineage>
</organism>
<gene>
    <name evidence="1" type="ORF">AFUS01_LOCUS33205</name>
</gene>
<dbReference type="AlphaFoldDB" id="A0A8J2KY78"/>
<accession>A0A8J2KY78</accession>
<evidence type="ECO:0000313" key="1">
    <source>
        <dbReference type="EMBL" id="CAG7822966.1"/>
    </source>
</evidence>
<dbReference type="EMBL" id="CAJVCH010527936">
    <property type="protein sequence ID" value="CAG7822966.1"/>
    <property type="molecule type" value="Genomic_DNA"/>
</dbReference>
<protein>
    <submittedName>
        <fullName evidence="1">Uncharacterized protein</fullName>
    </submittedName>
</protein>
<comment type="caution">
    <text evidence="1">The sequence shown here is derived from an EMBL/GenBank/DDBJ whole genome shotgun (WGS) entry which is preliminary data.</text>
</comment>
<feature type="non-terminal residue" evidence="1">
    <location>
        <position position="1"/>
    </location>
</feature>
<dbReference type="Proteomes" id="UP000708208">
    <property type="component" value="Unassembled WGS sequence"/>
</dbReference>
<name>A0A8J2KY78_9HEXA</name>
<proteinExistence type="predicted"/>
<sequence length="48" mass="5239">DAFCLRVFDNAPVGVSHPGVSCDGCYRACVLLPRSRRSNIGPRLSKFT</sequence>
<reference evidence="1" key="1">
    <citation type="submission" date="2021-06" db="EMBL/GenBank/DDBJ databases">
        <authorList>
            <person name="Hodson N. C."/>
            <person name="Mongue J. A."/>
            <person name="Jaron S. K."/>
        </authorList>
    </citation>
    <scope>NUCLEOTIDE SEQUENCE</scope>
</reference>
<evidence type="ECO:0000313" key="2">
    <source>
        <dbReference type="Proteomes" id="UP000708208"/>
    </source>
</evidence>